<dbReference type="Pfam" id="PF08240">
    <property type="entry name" value="ADH_N"/>
    <property type="match status" value="1"/>
</dbReference>
<dbReference type="PANTHER" id="PTHR42940">
    <property type="entry name" value="ALCOHOL DEHYDROGENASE 1-RELATED"/>
    <property type="match status" value="1"/>
</dbReference>
<proteinExistence type="inferred from homology"/>
<dbReference type="SUPFAM" id="SSF50129">
    <property type="entry name" value="GroES-like"/>
    <property type="match status" value="1"/>
</dbReference>
<organism evidence="7 8">
    <name type="scientific">Neodothiora populina</name>
    <dbReference type="NCBI Taxonomy" id="2781224"/>
    <lineage>
        <taxon>Eukaryota</taxon>
        <taxon>Fungi</taxon>
        <taxon>Dikarya</taxon>
        <taxon>Ascomycota</taxon>
        <taxon>Pezizomycotina</taxon>
        <taxon>Dothideomycetes</taxon>
        <taxon>Dothideomycetidae</taxon>
        <taxon>Dothideales</taxon>
        <taxon>Dothioraceae</taxon>
        <taxon>Neodothiora</taxon>
    </lineage>
</organism>
<dbReference type="Proteomes" id="UP001562354">
    <property type="component" value="Unassembled WGS sequence"/>
</dbReference>
<keyword evidence="8" id="KW-1185">Reference proteome</keyword>
<evidence type="ECO:0000256" key="1">
    <source>
        <dbReference type="ARBA" id="ARBA00001947"/>
    </source>
</evidence>
<evidence type="ECO:0000256" key="2">
    <source>
        <dbReference type="ARBA" id="ARBA00008072"/>
    </source>
</evidence>
<dbReference type="InterPro" id="IPR011032">
    <property type="entry name" value="GroES-like_sf"/>
</dbReference>
<dbReference type="SUPFAM" id="SSF51735">
    <property type="entry name" value="NAD(P)-binding Rossmann-fold domains"/>
    <property type="match status" value="1"/>
</dbReference>
<evidence type="ECO:0000259" key="6">
    <source>
        <dbReference type="SMART" id="SM00829"/>
    </source>
</evidence>
<dbReference type="PANTHER" id="PTHR42940:SF7">
    <property type="entry name" value="ALCOHOL DEHYDROGENASE-LIKE N-TERMINAL DOMAIN-CONTAINING PROTEIN"/>
    <property type="match status" value="1"/>
</dbReference>
<evidence type="ECO:0000256" key="3">
    <source>
        <dbReference type="ARBA" id="ARBA00022723"/>
    </source>
</evidence>
<sequence>MSSKFPSTCKAVVIEKVGAPYTIKDVPVEEPKEGEVLIKVEACGVCHSDSFVQQGAFGPMVTFPITPGHEVIGKIVAVPSTEKRWKVGDRVGGAWHGGHDGICKACNRGMFQMCDNEAVNGVTRNGGYAEYCTLRTEAAVQIPTDVPAADYAPLLCAGVTVFNGMRKMNITQGDTVAIQGLGGLGHLALQYSRRMGYRTVAISTSDKKKDFATKLGANDYIDTSKEDAAEALQKIGGAALVVITAPNPEVMGPMINGCAAGGKLLILAPVGEIPINTIPMITKNISVHGWPSGHALDSVEAINFAQHLDVKCMVETFPLAKVQDAVEHMLSGKARFRSVLVME</sequence>
<dbReference type="GeneID" id="95977392"/>
<gene>
    <name evidence="7" type="ORF">AAFC00_003692</name>
</gene>
<evidence type="ECO:0000256" key="4">
    <source>
        <dbReference type="ARBA" id="ARBA00022833"/>
    </source>
</evidence>
<keyword evidence="4" id="KW-0862">Zinc</keyword>
<feature type="domain" description="Enoyl reductase (ER)" evidence="6">
    <location>
        <begin position="18"/>
        <end position="340"/>
    </location>
</feature>
<protein>
    <recommendedName>
        <fullName evidence="6">Enoyl reductase (ER) domain-containing protein</fullName>
    </recommendedName>
</protein>
<dbReference type="Gene3D" id="3.40.50.720">
    <property type="entry name" value="NAD(P)-binding Rossmann-like Domain"/>
    <property type="match status" value="1"/>
</dbReference>
<dbReference type="InterPro" id="IPR020843">
    <property type="entry name" value="ER"/>
</dbReference>
<dbReference type="SMART" id="SM00829">
    <property type="entry name" value="PKS_ER"/>
    <property type="match status" value="1"/>
</dbReference>
<dbReference type="CDD" id="cd08296">
    <property type="entry name" value="CAD_like"/>
    <property type="match status" value="1"/>
</dbReference>
<evidence type="ECO:0000313" key="7">
    <source>
        <dbReference type="EMBL" id="KAL1304754.1"/>
    </source>
</evidence>
<dbReference type="RefSeq" id="XP_069201028.1">
    <property type="nucleotide sequence ID" value="XM_069343204.1"/>
</dbReference>
<comment type="similarity">
    <text evidence="2">Belongs to the zinc-containing alcohol dehydrogenase family.</text>
</comment>
<dbReference type="InterPro" id="IPR013154">
    <property type="entry name" value="ADH-like_N"/>
</dbReference>
<evidence type="ECO:0000313" key="8">
    <source>
        <dbReference type="Proteomes" id="UP001562354"/>
    </source>
</evidence>
<comment type="caution">
    <text evidence="7">The sequence shown here is derived from an EMBL/GenBank/DDBJ whole genome shotgun (WGS) entry which is preliminary data.</text>
</comment>
<evidence type="ECO:0000256" key="5">
    <source>
        <dbReference type="ARBA" id="ARBA00023002"/>
    </source>
</evidence>
<keyword evidence="3" id="KW-0479">Metal-binding</keyword>
<accession>A0ABR3PF69</accession>
<dbReference type="Pfam" id="PF00107">
    <property type="entry name" value="ADH_zinc_N"/>
    <property type="match status" value="1"/>
</dbReference>
<comment type="cofactor">
    <cofactor evidence="1">
        <name>Zn(2+)</name>
        <dbReference type="ChEBI" id="CHEBI:29105"/>
    </cofactor>
</comment>
<dbReference type="InterPro" id="IPR013149">
    <property type="entry name" value="ADH-like_C"/>
</dbReference>
<dbReference type="EMBL" id="JBFMKM010000008">
    <property type="protein sequence ID" value="KAL1304754.1"/>
    <property type="molecule type" value="Genomic_DNA"/>
</dbReference>
<name>A0ABR3PF69_9PEZI</name>
<keyword evidence="5" id="KW-0560">Oxidoreductase</keyword>
<reference evidence="7 8" key="1">
    <citation type="submission" date="2024-07" db="EMBL/GenBank/DDBJ databases">
        <title>Draft sequence of the Neodothiora populina.</title>
        <authorList>
            <person name="Drown D.D."/>
            <person name="Schuette U.S."/>
            <person name="Buechlein A.B."/>
            <person name="Rusch D.R."/>
            <person name="Winton L.W."/>
            <person name="Adams G.A."/>
        </authorList>
    </citation>
    <scope>NUCLEOTIDE SEQUENCE [LARGE SCALE GENOMIC DNA]</scope>
    <source>
        <strain evidence="7 8">CPC 39397</strain>
    </source>
</reference>
<dbReference type="Gene3D" id="3.90.180.10">
    <property type="entry name" value="Medium-chain alcohol dehydrogenases, catalytic domain"/>
    <property type="match status" value="1"/>
</dbReference>
<dbReference type="InterPro" id="IPR036291">
    <property type="entry name" value="NAD(P)-bd_dom_sf"/>
</dbReference>